<dbReference type="Proteomes" id="UP000018461">
    <property type="component" value="Unassembled WGS sequence"/>
</dbReference>
<evidence type="ECO:0000256" key="3">
    <source>
        <dbReference type="ARBA" id="ARBA00010037"/>
    </source>
</evidence>
<dbReference type="InterPro" id="IPR001303">
    <property type="entry name" value="Aldolase_II/adducin_N"/>
</dbReference>
<evidence type="ECO:0000259" key="14">
    <source>
        <dbReference type="SMART" id="SM01007"/>
    </source>
</evidence>
<dbReference type="HOGENOM" id="CLU_006033_5_0_9"/>
<dbReference type="InterPro" id="IPR050197">
    <property type="entry name" value="Aldolase_class_II_sugar_metab"/>
</dbReference>
<dbReference type="EC" id="5.1.3.4" evidence="4"/>
<gene>
    <name evidence="15" type="ORF">HMPREF9625_01734</name>
</gene>
<dbReference type="GO" id="GO:0016832">
    <property type="term" value="F:aldehyde-lyase activity"/>
    <property type="evidence" value="ECO:0007669"/>
    <property type="project" value="TreeGrafter"/>
</dbReference>
<dbReference type="SUPFAM" id="SSF53639">
    <property type="entry name" value="AraD/HMP-PK domain-like"/>
    <property type="match status" value="1"/>
</dbReference>
<protein>
    <recommendedName>
        <fullName evidence="13">L-ribulose-5-phosphate 4-epimerase</fullName>
        <ecNumber evidence="4">5.1.3.4</ecNumber>
    </recommendedName>
    <alternativeName>
        <fullName evidence="10">Phosphoribulose isomerase</fullName>
    </alternativeName>
</protein>
<keyword evidence="9" id="KW-0119">Carbohydrate metabolism</keyword>
<comment type="cofactor">
    <cofactor evidence="2">
        <name>Zn(2+)</name>
        <dbReference type="ChEBI" id="CHEBI:29105"/>
    </cofactor>
</comment>
<dbReference type="NCBIfam" id="NF009003">
    <property type="entry name" value="PRK12348.1"/>
    <property type="match status" value="1"/>
</dbReference>
<comment type="similarity">
    <text evidence="3">Belongs to the aldolase class II family. AraD/FucA subfamily.</text>
</comment>
<dbReference type="GO" id="GO:0005829">
    <property type="term" value="C:cytosol"/>
    <property type="evidence" value="ECO:0007669"/>
    <property type="project" value="TreeGrafter"/>
</dbReference>
<evidence type="ECO:0000256" key="11">
    <source>
        <dbReference type="ARBA" id="ARBA00053542"/>
    </source>
</evidence>
<evidence type="ECO:0000256" key="10">
    <source>
        <dbReference type="ARBA" id="ARBA00032206"/>
    </source>
</evidence>
<evidence type="ECO:0000256" key="7">
    <source>
        <dbReference type="ARBA" id="ARBA00022935"/>
    </source>
</evidence>
<keyword evidence="8" id="KW-0413">Isomerase</keyword>
<organism evidence="15 16">
    <name type="scientific">Oribacterium parvum ACB1</name>
    <dbReference type="NCBI Taxonomy" id="796943"/>
    <lineage>
        <taxon>Bacteria</taxon>
        <taxon>Bacillati</taxon>
        <taxon>Bacillota</taxon>
        <taxon>Clostridia</taxon>
        <taxon>Lachnospirales</taxon>
        <taxon>Lachnospiraceae</taxon>
        <taxon>Oribacterium</taxon>
    </lineage>
</organism>
<dbReference type="NCBIfam" id="NF006047">
    <property type="entry name" value="PRK08193.1"/>
    <property type="match status" value="1"/>
</dbReference>
<keyword evidence="7" id="KW-0054">Arabinose catabolism</keyword>
<comment type="caution">
    <text evidence="15">The sequence shown here is derived from an EMBL/GenBank/DDBJ whole genome shotgun (WGS) entry which is preliminary data.</text>
</comment>
<feature type="domain" description="Class II aldolase/adducin N-terminal" evidence="14">
    <location>
        <begin position="7"/>
        <end position="198"/>
    </location>
</feature>
<dbReference type="GO" id="GO:0008742">
    <property type="term" value="F:L-ribulose-phosphate 4-epimerase activity"/>
    <property type="evidence" value="ECO:0007669"/>
    <property type="project" value="UniProtKB-EC"/>
</dbReference>
<evidence type="ECO:0000256" key="9">
    <source>
        <dbReference type="ARBA" id="ARBA00023277"/>
    </source>
</evidence>
<dbReference type="InterPro" id="IPR036409">
    <property type="entry name" value="Aldolase_II/adducin_N_sf"/>
</dbReference>
<dbReference type="PANTHER" id="PTHR22789:SF9">
    <property type="entry name" value="L-RIBULOSE-5-PHOSPHATE 4-EPIMERASE ULAF"/>
    <property type="match status" value="1"/>
</dbReference>
<evidence type="ECO:0000256" key="5">
    <source>
        <dbReference type="ARBA" id="ARBA00022723"/>
    </source>
</evidence>
<dbReference type="PANTHER" id="PTHR22789">
    <property type="entry name" value="FUCULOSE PHOSPHATE ALDOLASE"/>
    <property type="match status" value="1"/>
</dbReference>
<dbReference type="Gene3D" id="3.40.225.10">
    <property type="entry name" value="Class II aldolase/adducin N-terminal domain"/>
    <property type="match status" value="1"/>
</dbReference>
<keyword evidence="5" id="KW-0479">Metal-binding</keyword>
<evidence type="ECO:0000256" key="8">
    <source>
        <dbReference type="ARBA" id="ARBA00023235"/>
    </source>
</evidence>
<dbReference type="AlphaFoldDB" id="G9WQV1"/>
<dbReference type="SMART" id="SM01007">
    <property type="entry name" value="Aldolase_II"/>
    <property type="match status" value="1"/>
</dbReference>
<proteinExistence type="inferred from homology"/>
<dbReference type="GO" id="GO:0046872">
    <property type="term" value="F:metal ion binding"/>
    <property type="evidence" value="ECO:0007669"/>
    <property type="project" value="UniProtKB-KW"/>
</dbReference>
<evidence type="ECO:0000313" key="16">
    <source>
        <dbReference type="Proteomes" id="UP000018461"/>
    </source>
</evidence>
<evidence type="ECO:0000256" key="6">
    <source>
        <dbReference type="ARBA" id="ARBA00022833"/>
    </source>
</evidence>
<dbReference type="PATRIC" id="fig|796943.3.peg.2209"/>
<reference evidence="15" key="1">
    <citation type="submission" date="2011-08" db="EMBL/GenBank/DDBJ databases">
        <authorList>
            <consortium name="The Broad Institute Genome Sequencing Platform"/>
            <person name="Earl A."/>
            <person name="Ward D."/>
            <person name="Feldgarden M."/>
            <person name="Gevers D."/>
            <person name="Sizova M."/>
            <person name="Hazen A."/>
            <person name="Epstein S."/>
            <person name="Young S.K."/>
            <person name="Zeng Q."/>
            <person name="Gargeya S."/>
            <person name="Fitzgerald M."/>
            <person name="Haas B."/>
            <person name="Abouelleil A."/>
            <person name="Alvarado L."/>
            <person name="Arachchi H.M."/>
            <person name="Berlin A."/>
            <person name="Brown A."/>
            <person name="Chapman S.B."/>
            <person name="Chen Z."/>
            <person name="Dunbar C."/>
            <person name="Freedman E."/>
            <person name="Gearin G."/>
            <person name="Gellesch M."/>
            <person name="Goldberg J."/>
            <person name="Griggs A."/>
            <person name="Gujja S."/>
            <person name="Heiman D."/>
            <person name="Howarth C."/>
            <person name="Larson L."/>
            <person name="Lui A."/>
            <person name="MacDonald P.J.P."/>
            <person name="Montmayeur A."/>
            <person name="Murphy C."/>
            <person name="Neiman D."/>
            <person name="Pearson M."/>
            <person name="Priest M."/>
            <person name="Roberts A."/>
            <person name="Saif S."/>
            <person name="Shea T."/>
            <person name="Shenoy N."/>
            <person name="Sisk P."/>
            <person name="Stolte C."/>
            <person name="Sykes S."/>
            <person name="Wortman J."/>
            <person name="Nusbaum C."/>
            <person name="Birren B."/>
        </authorList>
    </citation>
    <scope>NUCLEOTIDE SEQUENCE [LARGE SCALE GENOMIC DNA]</scope>
    <source>
        <strain evidence="15">ACB1</strain>
    </source>
</reference>
<evidence type="ECO:0000256" key="13">
    <source>
        <dbReference type="ARBA" id="ARBA00074961"/>
    </source>
</evidence>
<evidence type="ECO:0000256" key="2">
    <source>
        <dbReference type="ARBA" id="ARBA00001947"/>
    </source>
</evidence>
<evidence type="ECO:0000256" key="12">
    <source>
        <dbReference type="ARBA" id="ARBA00060520"/>
    </source>
</evidence>
<sequence>MLEALKEEVFQANLELKRQNVVIYTWGNVSGITEDRKYMVIKPSGIAYEKLQADDMVVLEVESGKKVEGEWNPSSDTETHLVLYRRFPKLLGIVHTHSTYAVSFAQAGKAIRALGTTHADYFYGDIPCTRALKEDEVKKDYEKNTGKVIVECIEKLQLDPLAIPGILVKNHGPFAYGISPKKAVENAVVLEKIAEMAFRTLLLNPESSMESYILDKHYFRKHGKNAYYGQKK</sequence>
<dbReference type="RefSeq" id="WP_009535573.1">
    <property type="nucleotide sequence ID" value="NZ_KE148312.1"/>
</dbReference>
<keyword evidence="6" id="KW-0862">Zinc</keyword>
<dbReference type="STRING" id="796943.HMPREF9625_01734"/>
<dbReference type="GO" id="GO:0019568">
    <property type="term" value="P:arabinose catabolic process"/>
    <property type="evidence" value="ECO:0007669"/>
    <property type="project" value="UniProtKB-KW"/>
</dbReference>
<keyword evidence="16" id="KW-1185">Reference proteome</keyword>
<dbReference type="EMBL" id="AFZC02000002">
    <property type="protein sequence ID" value="EHL09761.1"/>
    <property type="molecule type" value="Genomic_DNA"/>
</dbReference>
<evidence type="ECO:0000313" key="15">
    <source>
        <dbReference type="EMBL" id="EHL09761.1"/>
    </source>
</evidence>
<evidence type="ECO:0000256" key="1">
    <source>
        <dbReference type="ARBA" id="ARBA00001726"/>
    </source>
</evidence>
<comment type="catalytic activity">
    <reaction evidence="1">
        <text>L-ribulose 5-phosphate = D-xylulose 5-phosphate</text>
        <dbReference type="Rhea" id="RHEA:22368"/>
        <dbReference type="ChEBI" id="CHEBI:57737"/>
        <dbReference type="ChEBI" id="CHEBI:58226"/>
        <dbReference type="EC" id="5.1.3.4"/>
    </reaction>
</comment>
<comment type="pathway">
    <text evidence="12">Carbohydrate degradation; L-arabinose degradation via L-ribulose; D-xylulose 5-phosphate from L-arabinose (bacterial route): step 3/3.</text>
</comment>
<dbReference type="Pfam" id="PF00596">
    <property type="entry name" value="Aldolase_II"/>
    <property type="match status" value="1"/>
</dbReference>
<dbReference type="FunFam" id="3.40.225.10:FF:000001">
    <property type="entry name" value="L-ribulose-5-phosphate 4-epimerase UlaF"/>
    <property type="match status" value="1"/>
</dbReference>
<name>G9WQV1_9FIRM</name>
<accession>G9WQV1</accession>
<comment type="function">
    <text evidence="11">Involved in the degradation of L-arabinose. Catalyzes the interconversion of L-ribulose 5-phosphate (LRu5P) and D-xylulose 5-phosphate (D-Xu5P) via a retroaldol/aldol mechanism (carbon-carbon bond cleavage analogous to a class II aldolase reaction).</text>
</comment>
<evidence type="ECO:0000256" key="4">
    <source>
        <dbReference type="ARBA" id="ARBA00013186"/>
    </source>
</evidence>
<reference evidence="15" key="2">
    <citation type="submission" date="2013-03" db="EMBL/GenBank/DDBJ databases">
        <title>The Genome Sequence of Oribacterium sp. ACB1.</title>
        <authorList>
            <consortium name="The Broad Institute Genomics Platform"/>
            <consortium name="The Broad Institute Genome Sequencing Center for Infectious Disease"/>
            <person name="Earl A."/>
            <person name="Ward D."/>
            <person name="Feldgarden M."/>
            <person name="Gevers D."/>
            <person name="Sizova M."/>
            <person name="Hazen A."/>
            <person name="Epstein S."/>
            <person name="Walker B."/>
            <person name="Young S."/>
            <person name="Zeng Q."/>
            <person name="Gargeya S."/>
            <person name="Fitzgerald M."/>
            <person name="Haas B."/>
            <person name="Abouelleil A."/>
            <person name="Allen A.W."/>
            <person name="Alvarado L."/>
            <person name="Arachchi H.M."/>
            <person name="Berlin A.M."/>
            <person name="Chapman S.B."/>
            <person name="Gainer-Dewar J."/>
            <person name="Goldberg J."/>
            <person name="Griggs A."/>
            <person name="Gujja S."/>
            <person name="Hansen M."/>
            <person name="Howarth C."/>
            <person name="Imamovic A."/>
            <person name="Ireland A."/>
            <person name="Larimer J."/>
            <person name="McCowan C."/>
            <person name="Murphy C."/>
            <person name="Pearson M."/>
            <person name="Poon T.W."/>
            <person name="Priest M."/>
            <person name="Roberts A."/>
            <person name="Saif S."/>
            <person name="Shea T."/>
            <person name="Sisk P."/>
            <person name="Sykes S."/>
            <person name="Wortman J."/>
            <person name="Nusbaum C."/>
            <person name="Birren B."/>
        </authorList>
    </citation>
    <scope>NUCLEOTIDE SEQUENCE [LARGE SCALE GENOMIC DNA]</scope>
    <source>
        <strain evidence="15">ACB1</strain>
    </source>
</reference>